<protein>
    <submittedName>
        <fullName evidence="7">Myosin light chain alkali like protein</fullName>
    </submittedName>
</protein>
<evidence type="ECO:0000259" key="6">
    <source>
        <dbReference type="PROSITE" id="PS50222"/>
    </source>
</evidence>
<dbReference type="InterPro" id="IPR011992">
    <property type="entry name" value="EF-hand-dom_pair"/>
</dbReference>
<dbReference type="InterPro" id="IPR050230">
    <property type="entry name" value="CALM/Myosin/TropC-like"/>
</dbReference>
<evidence type="ECO:0000256" key="4">
    <source>
        <dbReference type="ARBA" id="ARBA00023175"/>
    </source>
</evidence>
<dbReference type="FunFam" id="1.10.238.10:FF:000001">
    <property type="entry name" value="Calmodulin 1"/>
    <property type="match status" value="1"/>
</dbReference>
<evidence type="ECO:0000256" key="3">
    <source>
        <dbReference type="ARBA" id="ARBA00023123"/>
    </source>
</evidence>
<dbReference type="EMBL" id="JABXBU010000011">
    <property type="protein sequence ID" value="KAF8790577.1"/>
    <property type="molecule type" value="Genomic_DNA"/>
</dbReference>
<dbReference type="GO" id="GO:0005859">
    <property type="term" value="C:muscle myosin complex"/>
    <property type="evidence" value="ECO:0007669"/>
    <property type="project" value="TreeGrafter"/>
</dbReference>
<keyword evidence="8" id="KW-1185">Reference proteome</keyword>
<evidence type="ECO:0000256" key="2">
    <source>
        <dbReference type="ARBA" id="ARBA00022737"/>
    </source>
</evidence>
<dbReference type="PANTHER" id="PTHR23048:SF33">
    <property type="entry name" value="MYOSIN LIGHT CHAIN ALKALI"/>
    <property type="match status" value="1"/>
</dbReference>
<dbReference type="PANTHER" id="PTHR23048">
    <property type="entry name" value="MYOSIN LIGHT CHAIN 1, 3"/>
    <property type="match status" value="1"/>
</dbReference>
<name>A0A8T0FH19_ARGBR</name>
<gene>
    <name evidence="7" type="ORF">HNY73_005581</name>
</gene>
<dbReference type="InterPro" id="IPR002048">
    <property type="entry name" value="EF_hand_dom"/>
</dbReference>
<feature type="domain" description="EF-hand" evidence="6">
    <location>
        <begin position="7"/>
        <end position="42"/>
    </location>
</feature>
<dbReference type="Gene3D" id="1.10.238.10">
    <property type="entry name" value="EF-hand"/>
    <property type="match status" value="2"/>
</dbReference>
<evidence type="ECO:0000313" key="7">
    <source>
        <dbReference type="EMBL" id="KAF8790577.1"/>
    </source>
</evidence>
<dbReference type="AlphaFoldDB" id="A0A8T0FH19"/>
<dbReference type="SUPFAM" id="SSF47473">
    <property type="entry name" value="EF-hand"/>
    <property type="match status" value="1"/>
</dbReference>
<evidence type="ECO:0000256" key="5">
    <source>
        <dbReference type="ARBA" id="ARBA00023179"/>
    </source>
</evidence>
<dbReference type="Proteomes" id="UP000807504">
    <property type="component" value="Unassembled WGS sequence"/>
</dbReference>
<keyword evidence="4" id="KW-0505">Motor protein</keyword>
<accession>A0A8T0FH19</accession>
<dbReference type="GO" id="GO:0005509">
    <property type="term" value="F:calcium ion binding"/>
    <property type="evidence" value="ECO:0007669"/>
    <property type="project" value="InterPro"/>
</dbReference>
<keyword evidence="2" id="KW-0677">Repeat</keyword>
<comment type="caution">
    <text evidence="7">The sequence shown here is derived from an EMBL/GenBank/DDBJ whole genome shotgun (WGS) entry which is preliminary data.</text>
</comment>
<reference evidence="7" key="2">
    <citation type="submission" date="2020-06" db="EMBL/GenBank/DDBJ databases">
        <authorList>
            <person name="Sheffer M."/>
        </authorList>
    </citation>
    <scope>NUCLEOTIDE SEQUENCE</scope>
</reference>
<evidence type="ECO:0000313" key="8">
    <source>
        <dbReference type="Proteomes" id="UP000807504"/>
    </source>
</evidence>
<keyword evidence="5" id="KW-0514">Muscle protein</keyword>
<comment type="subunit">
    <text evidence="1">Myosin is a hexamer of 2 heavy chains and 4 light chains.</text>
</comment>
<sequence>MADLKPAEVEKAREHFEIYDFEGEGKIDARDLGDLLRSLDCKPTLATVEKNGGTKKKGEKKFTFEEFLPIYSQIRKEKEVGTLEDFMEGLKVYDKAENGTMLAAELAHVLLSLGERLNDAECEDILRSCGGTEDDDGFIKYEPFAKTVMAGPFPEEILNPPSKILRHEMSASMLLTIAQKSETDLVVKETKK</sequence>
<organism evidence="7 8">
    <name type="scientific">Argiope bruennichi</name>
    <name type="common">Wasp spider</name>
    <name type="synonym">Aranea bruennichi</name>
    <dbReference type="NCBI Taxonomy" id="94029"/>
    <lineage>
        <taxon>Eukaryota</taxon>
        <taxon>Metazoa</taxon>
        <taxon>Ecdysozoa</taxon>
        <taxon>Arthropoda</taxon>
        <taxon>Chelicerata</taxon>
        <taxon>Arachnida</taxon>
        <taxon>Araneae</taxon>
        <taxon>Araneomorphae</taxon>
        <taxon>Entelegynae</taxon>
        <taxon>Araneoidea</taxon>
        <taxon>Araneidae</taxon>
        <taxon>Argiope</taxon>
    </lineage>
</organism>
<proteinExistence type="predicted"/>
<dbReference type="PROSITE" id="PS50222">
    <property type="entry name" value="EF_HAND_2"/>
    <property type="match status" value="1"/>
</dbReference>
<evidence type="ECO:0000256" key="1">
    <source>
        <dbReference type="ARBA" id="ARBA00011445"/>
    </source>
</evidence>
<reference evidence="7" key="1">
    <citation type="journal article" date="2020" name="bioRxiv">
        <title>Chromosome-level reference genome of the European wasp spider Argiope bruennichi: a resource for studies on range expansion and evolutionary adaptation.</title>
        <authorList>
            <person name="Sheffer M.M."/>
            <person name="Hoppe A."/>
            <person name="Krehenwinkel H."/>
            <person name="Uhl G."/>
            <person name="Kuss A.W."/>
            <person name="Jensen L."/>
            <person name="Jensen C."/>
            <person name="Gillespie R.G."/>
            <person name="Hoff K.J."/>
            <person name="Prost S."/>
        </authorList>
    </citation>
    <scope>NUCLEOTIDE SEQUENCE</scope>
</reference>
<keyword evidence="3" id="KW-0518">Myosin</keyword>